<organism evidence="1 2">
    <name type="scientific">Ursus americanus</name>
    <name type="common">American black bear</name>
    <name type="synonym">Euarctos americanus</name>
    <dbReference type="NCBI Taxonomy" id="9643"/>
    <lineage>
        <taxon>Eukaryota</taxon>
        <taxon>Metazoa</taxon>
        <taxon>Chordata</taxon>
        <taxon>Craniata</taxon>
        <taxon>Vertebrata</taxon>
        <taxon>Euteleostomi</taxon>
        <taxon>Mammalia</taxon>
        <taxon>Eutheria</taxon>
        <taxon>Laurasiatheria</taxon>
        <taxon>Carnivora</taxon>
        <taxon>Caniformia</taxon>
        <taxon>Ursidae</taxon>
        <taxon>Ursus</taxon>
    </lineage>
</organism>
<proteinExistence type="predicted"/>
<dbReference type="GeneTree" id="ENSGT00940000157838"/>
<keyword evidence="2" id="KW-1185">Reference proteome</keyword>
<protein>
    <submittedName>
        <fullName evidence="1">Uncharacterized protein</fullName>
    </submittedName>
</protein>
<evidence type="ECO:0000313" key="1">
    <source>
        <dbReference type="Ensembl" id="ENSUAMP00000029930.1"/>
    </source>
</evidence>
<dbReference type="Ensembl" id="ENSUAMT00000033397.1">
    <property type="protein sequence ID" value="ENSUAMP00000029930.1"/>
    <property type="gene ID" value="ENSUAMG00000023008.1"/>
</dbReference>
<dbReference type="STRING" id="9643.ENSUAMP00000029930"/>
<accession>A0A452SC61</accession>
<dbReference type="OMA" id="SKDWANM"/>
<dbReference type="Proteomes" id="UP000291022">
    <property type="component" value="Unassembled WGS sequence"/>
</dbReference>
<reference evidence="2" key="1">
    <citation type="submission" date="2016-06" db="EMBL/GenBank/DDBJ databases">
        <title>De novo assembly and RNA-Seq shows season-dependent expression and editing in black bear kidneys.</title>
        <authorList>
            <person name="Korstanje R."/>
            <person name="Srivastava A."/>
            <person name="Sarsani V.K."/>
            <person name="Sheehan S.M."/>
            <person name="Seger R.L."/>
            <person name="Barter M.E."/>
            <person name="Lindqvist C."/>
            <person name="Brody L.C."/>
            <person name="Mullikin J.C."/>
        </authorList>
    </citation>
    <scope>NUCLEOTIDE SEQUENCE [LARGE SCALE GENOMIC DNA]</scope>
</reference>
<reference evidence="1" key="2">
    <citation type="submission" date="2025-08" db="UniProtKB">
        <authorList>
            <consortium name="Ensembl"/>
        </authorList>
    </citation>
    <scope>IDENTIFICATION</scope>
</reference>
<name>A0A452SC61_URSAM</name>
<reference evidence="1" key="3">
    <citation type="submission" date="2025-09" db="UniProtKB">
        <authorList>
            <consortium name="Ensembl"/>
        </authorList>
    </citation>
    <scope>IDENTIFICATION</scope>
</reference>
<evidence type="ECO:0000313" key="2">
    <source>
        <dbReference type="Proteomes" id="UP000291022"/>
    </source>
</evidence>
<dbReference type="AlphaFoldDB" id="A0A452SC61"/>
<sequence length="87" mass="10034">MLTTSKDWANMQHRYIELFLNSTTGASNGEYSSQMMQSMWVLAQSTYSGLERQFVSRCYGASCGGQTAWGYESFTIIMLEKLFWLFE</sequence>